<reference evidence="2 3" key="1">
    <citation type="journal article" date="2016" name="Nat. Commun.">
        <title>Thousands of microbial genomes shed light on interconnected biogeochemical processes in an aquifer system.</title>
        <authorList>
            <person name="Anantharaman K."/>
            <person name="Brown C.T."/>
            <person name="Hug L.A."/>
            <person name="Sharon I."/>
            <person name="Castelle C.J."/>
            <person name="Probst A.J."/>
            <person name="Thomas B.C."/>
            <person name="Singh A."/>
            <person name="Wilkins M.J."/>
            <person name="Karaoz U."/>
            <person name="Brodie E.L."/>
            <person name="Williams K.H."/>
            <person name="Hubbard S.S."/>
            <person name="Banfield J.F."/>
        </authorList>
    </citation>
    <scope>NUCLEOTIDE SEQUENCE [LARGE SCALE GENOMIC DNA]</scope>
</reference>
<organism evidence="2 3">
    <name type="scientific">candidate division WOR-1 bacterium RIFOXYC2_FULL_41_25</name>
    <dbReference type="NCBI Taxonomy" id="1802586"/>
    <lineage>
        <taxon>Bacteria</taxon>
        <taxon>Bacillati</taxon>
        <taxon>Saganbacteria</taxon>
    </lineage>
</organism>
<gene>
    <name evidence="2" type="ORF">A2462_08215</name>
</gene>
<feature type="signal peptide" evidence="1">
    <location>
        <begin position="1"/>
        <end position="19"/>
    </location>
</feature>
<comment type="caution">
    <text evidence="2">The sequence shown here is derived from an EMBL/GenBank/DDBJ whole genome shotgun (WGS) entry which is preliminary data.</text>
</comment>
<name>A0A1F4TNE4_UNCSA</name>
<sequence length="386" mass="38455">MKKIILLSALLLFASTAFAVPQYINYQGYLKSPTGEALSGTYTMQFVVYDNPTGGAAVFDSGAQSVAVSNGLYTVKLGTVDSNDFNGDDRWLEVSVGVETLSPRLQIYSAAYALRADAATNTGYATVSGTATTSASADYATVAGTATSAASATTATTANIASYAILAGSASSAAVSYAPVAGTATTSAYAIISGTATTSAYATNTGYATVSGTATTSASADYATVAGTATSAATADYAPLAGSATTAASADYATLTGTATNATTVNHINASTTATANYLYPLDSGGKLAGVPVSAEASSGFALFIDGKLGASSSVVGSDTIAAGDSDKVVSNTAVSANSAVFVMLGPKDYDMGAIWITDISAGSFTVKTTNWAPVGGMPFRYLIIN</sequence>
<dbReference type="EMBL" id="MEUI01000021">
    <property type="protein sequence ID" value="OGC34196.1"/>
    <property type="molecule type" value="Genomic_DNA"/>
</dbReference>
<dbReference type="AlphaFoldDB" id="A0A1F4TNE4"/>
<evidence type="ECO:0000313" key="2">
    <source>
        <dbReference type="EMBL" id="OGC34196.1"/>
    </source>
</evidence>
<feature type="chain" id="PRO_5009514645" evidence="1">
    <location>
        <begin position="20"/>
        <end position="386"/>
    </location>
</feature>
<protein>
    <submittedName>
        <fullName evidence="2">Uncharacterized protein</fullName>
    </submittedName>
</protein>
<accession>A0A1F4TNE4</accession>
<keyword evidence="1" id="KW-0732">Signal</keyword>
<evidence type="ECO:0000313" key="3">
    <source>
        <dbReference type="Proteomes" id="UP000177309"/>
    </source>
</evidence>
<dbReference type="Proteomes" id="UP000177309">
    <property type="component" value="Unassembled WGS sequence"/>
</dbReference>
<proteinExistence type="predicted"/>
<evidence type="ECO:0000256" key="1">
    <source>
        <dbReference type="SAM" id="SignalP"/>
    </source>
</evidence>